<feature type="transmembrane region" description="Helical" evidence="1">
    <location>
        <begin position="26"/>
        <end position="43"/>
    </location>
</feature>
<dbReference type="Proteomes" id="UP000500741">
    <property type="component" value="Chromosome"/>
</dbReference>
<protein>
    <submittedName>
        <fullName evidence="2">Uncharacterized protein</fullName>
    </submittedName>
</protein>
<keyword evidence="1" id="KW-0812">Transmembrane</keyword>
<dbReference type="EMBL" id="CP049888">
    <property type="protein sequence ID" value="QIL49869.1"/>
    <property type="molecule type" value="Genomic_DNA"/>
</dbReference>
<keyword evidence="1" id="KW-1133">Transmembrane helix</keyword>
<evidence type="ECO:0000313" key="2">
    <source>
        <dbReference type="EMBL" id="QIL49869.1"/>
    </source>
</evidence>
<keyword evidence="1" id="KW-0472">Membrane</keyword>
<sequence>MKKIDFALMLLVVTTAVLNMFINTDWLMLVAYSLVFIWGVWRYKTDGHRAYFWVSILALVTVILAILGITGIF</sequence>
<dbReference type="RefSeq" id="WP_166008919.1">
    <property type="nucleotide sequence ID" value="NZ_CP049888.1"/>
</dbReference>
<keyword evidence="3" id="KW-1185">Reference proteome</keyword>
<dbReference type="KEGG" id="wco:G7084_00140"/>
<evidence type="ECO:0000256" key="1">
    <source>
        <dbReference type="SAM" id="Phobius"/>
    </source>
</evidence>
<proteinExistence type="predicted"/>
<dbReference type="AlphaFoldDB" id="A0A6G8AY28"/>
<accession>A0A6G8AY28</accession>
<evidence type="ECO:0000313" key="3">
    <source>
        <dbReference type="Proteomes" id="UP000500741"/>
    </source>
</evidence>
<gene>
    <name evidence="2" type="ORF">G7084_00140</name>
</gene>
<feature type="transmembrane region" description="Helical" evidence="1">
    <location>
        <begin position="50"/>
        <end position="72"/>
    </location>
</feature>
<organism evidence="2 3">
    <name type="scientific">Weissella coleopterorum</name>
    <dbReference type="NCBI Taxonomy" id="2714949"/>
    <lineage>
        <taxon>Bacteria</taxon>
        <taxon>Bacillati</taxon>
        <taxon>Bacillota</taxon>
        <taxon>Bacilli</taxon>
        <taxon>Lactobacillales</taxon>
        <taxon>Lactobacillaceae</taxon>
        <taxon>Weissella</taxon>
    </lineage>
</organism>
<name>A0A6G8AY28_9LACO</name>
<reference evidence="2 3" key="1">
    <citation type="submission" date="2020-03" db="EMBL/GenBank/DDBJ databases">
        <title>Weissella sp. nov., isolated from Cybister lewisianus.</title>
        <authorList>
            <person name="Hyun D.-W."/>
            <person name="Bae J.-W."/>
        </authorList>
    </citation>
    <scope>NUCLEOTIDE SEQUENCE [LARGE SCALE GENOMIC DNA]</scope>
    <source>
        <strain evidence="2 3">HDW19</strain>
    </source>
</reference>